<keyword evidence="4" id="KW-1185">Reference proteome</keyword>
<comment type="caution">
    <text evidence="2">The sequence shown here is derived from an EMBL/GenBank/DDBJ whole genome shotgun (WGS) entry which is preliminary data.</text>
</comment>
<evidence type="ECO:0000313" key="2">
    <source>
        <dbReference type="EMBL" id="KAL2603111.1"/>
    </source>
</evidence>
<accession>A0ABD1XE38</accession>
<protein>
    <submittedName>
        <fullName evidence="2">Uncharacterized protein</fullName>
    </submittedName>
</protein>
<dbReference type="Proteomes" id="UP001605036">
    <property type="component" value="Unassembled WGS sequence"/>
</dbReference>
<evidence type="ECO:0000313" key="4">
    <source>
        <dbReference type="Proteomes" id="UP001605036"/>
    </source>
</evidence>
<proteinExistence type="predicted"/>
<evidence type="ECO:0000256" key="1">
    <source>
        <dbReference type="SAM" id="MobiDB-lite"/>
    </source>
</evidence>
<name>A0ABD1XE38_9MARC</name>
<sequence length="222" mass="26303">MEPGILQQKPGRLGQKINYNRNERVMPGLSDRAREARDWIFKEIKDPGVITMKPRKRWRVDGPGLFVRFTREEAHTSLNNICTLPHLHMLPELRRLQCWYFPRLPKVDHGLCYHPAPLRPRRRRASTIFARPQEWVDEVEYGRWDKSSPLETQSEIEAHWREKMRKWDLEELHQLEDWTELKTCDAESLHSSNFVPTSLEGSEGEDYSGHGENNSMDDWWGS</sequence>
<feature type="region of interest" description="Disordered" evidence="1">
    <location>
        <begin position="193"/>
        <end position="222"/>
    </location>
</feature>
<reference evidence="2 4" key="1">
    <citation type="submission" date="2024-09" db="EMBL/GenBank/DDBJ databases">
        <title>Chromosome-scale assembly of Riccia fluitans.</title>
        <authorList>
            <person name="Paukszto L."/>
            <person name="Sawicki J."/>
            <person name="Karawczyk K."/>
            <person name="Piernik-Szablinska J."/>
            <person name="Szczecinska M."/>
            <person name="Mazdziarz M."/>
        </authorList>
    </citation>
    <scope>NUCLEOTIDE SEQUENCE [LARGE SCALE GENOMIC DNA]</scope>
    <source>
        <strain evidence="2">Rf_01</strain>
        <tissue evidence="2">Aerial parts of the thallus</tissue>
    </source>
</reference>
<evidence type="ECO:0000313" key="3">
    <source>
        <dbReference type="EMBL" id="KAL2603117.1"/>
    </source>
</evidence>
<dbReference type="EMBL" id="JBHFFA010000060">
    <property type="protein sequence ID" value="KAL2603117.1"/>
    <property type="molecule type" value="Genomic_DNA"/>
</dbReference>
<dbReference type="AlphaFoldDB" id="A0ABD1XE38"/>
<gene>
    <name evidence="2" type="ORF">R1flu_022430</name>
    <name evidence="3" type="ORF">R1flu_022436</name>
</gene>
<organism evidence="2 4">
    <name type="scientific">Riccia fluitans</name>
    <dbReference type="NCBI Taxonomy" id="41844"/>
    <lineage>
        <taxon>Eukaryota</taxon>
        <taxon>Viridiplantae</taxon>
        <taxon>Streptophyta</taxon>
        <taxon>Embryophyta</taxon>
        <taxon>Marchantiophyta</taxon>
        <taxon>Marchantiopsida</taxon>
        <taxon>Marchantiidae</taxon>
        <taxon>Marchantiales</taxon>
        <taxon>Ricciaceae</taxon>
        <taxon>Riccia</taxon>
    </lineage>
</organism>
<dbReference type="EMBL" id="JBHFFA010000060">
    <property type="protein sequence ID" value="KAL2603111.1"/>
    <property type="molecule type" value="Genomic_DNA"/>
</dbReference>